<evidence type="ECO:0000256" key="1">
    <source>
        <dbReference type="ARBA" id="ARBA00023002"/>
    </source>
</evidence>
<evidence type="ECO:0000313" key="5">
    <source>
        <dbReference type="Proteomes" id="UP000016721"/>
    </source>
</evidence>
<feature type="domain" description="Alcohol dehydrogenase iron-type/glycerol dehydrogenase GldA" evidence="2">
    <location>
        <begin position="9"/>
        <end position="177"/>
    </location>
</feature>
<evidence type="ECO:0000259" key="3">
    <source>
        <dbReference type="Pfam" id="PF25137"/>
    </source>
</evidence>
<dbReference type="Pfam" id="PF25137">
    <property type="entry name" value="ADH_Fe_C"/>
    <property type="match status" value="1"/>
</dbReference>
<feature type="domain" description="Fe-containing alcohol dehydrogenase-like C-terminal" evidence="3">
    <location>
        <begin position="188"/>
        <end position="385"/>
    </location>
</feature>
<dbReference type="AlphaFoldDB" id="U2PT92"/>
<reference evidence="4 5" key="1">
    <citation type="journal article" date="2013" name="Genome Announc.">
        <title>Draft Genome Sequence of the Hydrogen- and Ethanol-Producing Bacterium Clostridium intestinale Strain URNW.</title>
        <authorList>
            <person name="Lal S."/>
            <person name="Ramachandran U."/>
            <person name="Zhang X."/>
            <person name="Sparling R."/>
            <person name="Levin D.B."/>
        </authorList>
    </citation>
    <scope>NUCLEOTIDE SEQUENCE [LARGE SCALE GENOMIC DNA]</scope>
    <source>
        <strain evidence="4 5">URNW</strain>
    </source>
</reference>
<dbReference type="InterPro" id="IPR056798">
    <property type="entry name" value="ADH_Fe_C"/>
</dbReference>
<name>U2PT92_9CLOT</name>
<dbReference type="InterPro" id="IPR018211">
    <property type="entry name" value="ADH_Fe_CS"/>
</dbReference>
<dbReference type="SUPFAM" id="SSF56796">
    <property type="entry name" value="Dehydroquinate synthase-like"/>
    <property type="match status" value="1"/>
</dbReference>
<dbReference type="HOGENOM" id="CLU_007207_0_4_9"/>
<organism evidence="4 5">
    <name type="scientific">Clostridium intestinale URNW</name>
    <dbReference type="NCBI Taxonomy" id="1294142"/>
    <lineage>
        <taxon>Bacteria</taxon>
        <taxon>Bacillati</taxon>
        <taxon>Bacillota</taxon>
        <taxon>Clostridia</taxon>
        <taxon>Eubacteriales</taxon>
        <taxon>Clostridiaceae</taxon>
        <taxon>Clostridium</taxon>
    </lineage>
</organism>
<comment type="caution">
    <text evidence="4">The sequence shown here is derived from an EMBL/GenBank/DDBJ whole genome shotgun (WGS) entry which is preliminary data.</text>
</comment>
<dbReference type="RefSeq" id="WP_021802757.1">
    <property type="nucleotide sequence ID" value="NZ_KI273145.1"/>
</dbReference>
<dbReference type="eggNOG" id="COG1979">
    <property type="taxonomic scope" value="Bacteria"/>
</dbReference>
<dbReference type="Pfam" id="PF00465">
    <property type="entry name" value="Fe-ADH"/>
    <property type="match status" value="1"/>
</dbReference>
<dbReference type="FunFam" id="3.40.50.1970:FF:000003">
    <property type="entry name" value="Alcohol dehydrogenase, iron-containing"/>
    <property type="match status" value="1"/>
</dbReference>
<dbReference type="GO" id="GO:1990362">
    <property type="term" value="F:butanol dehydrogenase (NAD+) activity"/>
    <property type="evidence" value="ECO:0007669"/>
    <property type="project" value="InterPro"/>
</dbReference>
<dbReference type="InterPro" id="IPR044731">
    <property type="entry name" value="BDH-like"/>
</dbReference>
<dbReference type="GO" id="GO:0046872">
    <property type="term" value="F:metal ion binding"/>
    <property type="evidence" value="ECO:0007669"/>
    <property type="project" value="InterPro"/>
</dbReference>
<keyword evidence="1" id="KW-0560">Oxidoreductase</keyword>
<dbReference type="PATRIC" id="fig|1294142.3.peg.2883"/>
<protein>
    <submittedName>
        <fullName evidence="4">Alcohol dehydrogenase (NADP(+))</fullName>
    </submittedName>
</protein>
<dbReference type="Proteomes" id="UP000016721">
    <property type="component" value="Unassembled WGS sequence"/>
</dbReference>
<keyword evidence="5" id="KW-1185">Reference proteome</keyword>
<gene>
    <name evidence="4" type="ORF">CINTURNW_2776</name>
</gene>
<dbReference type="OrthoDB" id="9801156at2"/>
<dbReference type="InterPro" id="IPR001670">
    <property type="entry name" value="ADH_Fe/GldA"/>
</dbReference>
<dbReference type="PANTHER" id="PTHR43633:SF1">
    <property type="entry name" value="ALCOHOL DEHYDROGENASE YQHD"/>
    <property type="match status" value="1"/>
</dbReference>
<dbReference type="EMBL" id="APJA01000014">
    <property type="protein sequence ID" value="ERK29665.1"/>
    <property type="molecule type" value="Genomic_DNA"/>
</dbReference>
<dbReference type="Gene3D" id="3.40.50.1970">
    <property type="match status" value="1"/>
</dbReference>
<dbReference type="GO" id="GO:0005829">
    <property type="term" value="C:cytosol"/>
    <property type="evidence" value="ECO:0007669"/>
    <property type="project" value="TreeGrafter"/>
</dbReference>
<dbReference type="GO" id="GO:0008106">
    <property type="term" value="F:alcohol dehydrogenase (NADP+) activity"/>
    <property type="evidence" value="ECO:0007669"/>
    <property type="project" value="TreeGrafter"/>
</dbReference>
<proteinExistence type="predicted"/>
<evidence type="ECO:0000313" key="4">
    <source>
        <dbReference type="EMBL" id="ERK29665.1"/>
    </source>
</evidence>
<dbReference type="Gene3D" id="1.20.1090.10">
    <property type="entry name" value="Dehydroquinate synthase-like - alpha domain"/>
    <property type="match status" value="1"/>
</dbReference>
<evidence type="ECO:0000259" key="2">
    <source>
        <dbReference type="Pfam" id="PF00465"/>
    </source>
</evidence>
<accession>U2PT92</accession>
<dbReference type="CDD" id="cd08187">
    <property type="entry name" value="BDH"/>
    <property type="match status" value="1"/>
</dbReference>
<dbReference type="GO" id="GO:1990002">
    <property type="term" value="F:methylglyoxal reductase (NADPH) (acetol producing) activity"/>
    <property type="evidence" value="ECO:0007669"/>
    <property type="project" value="TreeGrafter"/>
</dbReference>
<dbReference type="PROSITE" id="PS00060">
    <property type="entry name" value="ADH_IRON_2"/>
    <property type="match status" value="1"/>
</dbReference>
<dbReference type="PANTHER" id="PTHR43633">
    <property type="entry name" value="ALCOHOL DEHYDROGENASE YQHD"/>
    <property type="match status" value="1"/>
</dbReference>
<dbReference type="STRING" id="1294142.CINTURNW_2776"/>
<sequence length="388" mass="43001">MNNFVYDIPVKVYFGENQLGNLGEELKKYGKRVLLTYGGGSIKKIGLYDKVIAEIKNAGLEIFELSGIEPNPRITSVNKGAEICKNEKIDVLLAVGGGSTIDATKFIGAGAFYDGDVWDIITRKVPVTNCLPIVTVLTLSATGSEMDAGGVISNLETKDKIGYMHPMLLPKVSFLDPTNTYTVSPYQTACGSADIMSHIIEVYFNMNQDLYMLDSIAEALMKTVIKYTPIAMKEPENYEARANLMWASSWAINGFINGGKRQAWSCHPVEHELSAYYDITHGLGLAILTPRWMGYTLDETTVSKFYQFGCNVFEIDKNMEPMAVAKKSIEMLSDFLFKTLGLKSTFTEIGIDDTNFSIMAKKAINGGLKYAFKPLNAQDVENIFRMCL</sequence>